<dbReference type="EMBL" id="QGTS01000029">
    <property type="protein sequence ID" value="PWV99556.1"/>
    <property type="molecule type" value="Genomic_DNA"/>
</dbReference>
<evidence type="ECO:0000313" key="1">
    <source>
        <dbReference type="EMBL" id="PWV99556.1"/>
    </source>
</evidence>
<sequence>VKTGTSQTSNHAFSQARFTAKGVKWVSGLWIEHVMKGSAA</sequence>
<reference evidence="1 2" key="1">
    <citation type="submission" date="2018-05" db="EMBL/GenBank/DDBJ databases">
        <title>Genomic Encyclopedia of Type Strains, Phase IV (KMG-IV): sequencing the most valuable type-strain genomes for metagenomic binning, comparative biology and taxonomic classification.</title>
        <authorList>
            <person name="Goeker M."/>
        </authorList>
    </citation>
    <scope>NUCLEOTIDE SEQUENCE [LARGE SCALE GENOMIC DNA]</scope>
    <source>
        <strain evidence="1 2">DSM 19579</strain>
    </source>
</reference>
<name>A0A317PIV4_9ENTR</name>
<dbReference type="AlphaFoldDB" id="A0A317PIV4"/>
<feature type="non-terminal residue" evidence="1">
    <location>
        <position position="1"/>
    </location>
</feature>
<evidence type="ECO:0000313" key="2">
    <source>
        <dbReference type="Proteomes" id="UP000246744"/>
    </source>
</evidence>
<keyword evidence="2" id="KW-1185">Reference proteome</keyword>
<organism evidence="1 2">
    <name type="scientific">Mangrovibacter plantisponsor</name>
    <dbReference type="NCBI Taxonomy" id="451513"/>
    <lineage>
        <taxon>Bacteria</taxon>
        <taxon>Pseudomonadati</taxon>
        <taxon>Pseudomonadota</taxon>
        <taxon>Gammaproteobacteria</taxon>
        <taxon>Enterobacterales</taxon>
        <taxon>Enterobacteriaceae</taxon>
        <taxon>Mangrovibacter</taxon>
    </lineage>
</organism>
<gene>
    <name evidence="1" type="ORF">DES37_1291</name>
</gene>
<proteinExistence type="predicted"/>
<protein>
    <submittedName>
        <fullName evidence="1">Uncharacterized protein</fullName>
    </submittedName>
</protein>
<dbReference type="Proteomes" id="UP000246744">
    <property type="component" value="Unassembled WGS sequence"/>
</dbReference>
<accession>A0A317PIV4</accession>
<comment type="caution">
    <text evidence="1">The sequence shown here is derived from an EMBL/GenBank/DDBJ whole genome shotgun (WGS) entry which is preliminary data.</text>
</comment>